<evidence type="ECO:0000313" key="2">
    <source>
        <dbReference type="EMBL" id="CAI8012870.1"/>
    </source>
</evidence>
<gene>
    <name evidence="2" type="ORF">GBAR_LOCUS8216</name>
</gene>
<organism evidence="2 3">
    <name type="scientific">Geodia barretti</name>
    <name type="common">Barrett's horny sponge</name>
    <dbReference type="NCBI Taxonomy" id="519541"/>
    <lineage>
        <taxon>Eukaryota</taxon>
        <taxon>Metazoa</taxon>
        <taxon>Porifera</taxon>
        <taxon>Demospongiae</taxon>
        <taxon>Heteroscleromorpha</taxon>
        <taxon>Tetractinellida</taxon>
        <taxon>Astrophorina</taxon>
        <taxon>Geodiidae</taxon>
        <taxon>Geodia</taxon>
    </lineage>
</organism>
<dbReference type="GO" id="GO:0010468">
    <property type="term" value="P:regulation of gene expression"/>
    <property type="evidence" value="ECO:0007669"/>
    <property type="project" value="InterPro"/>
</dbReference>
<feature type="compositionally biased region" description="Basic and acidic residues" evidence="1">
    <location>
        <begin position="226"/>
        <end position="240"/>
    </location>
</feature>
<dbReference type="GO" id="GO:0090694">
    <property type="term" value="C:Scc2-Scc4 cohesin loading complex"/>
    <property type="evidence" value="ECO:0007669"/>
    <property type="project" value="TreeGrafter"/>
</dbReference>
<feature type="compositionally biased region" description="Basic residues" evidence="1">
    <location>
        <begin position="276"/>
        <end position="285"/>
    </location>
</feature>
<dbReference type="GO" id="GO:0071169">
    <property type="term" value="P:establishment of protein localization to chromatin"/>
    <property type="evidence" value="ECO:0007669"/>
    <property type="project" value="TreeGrafter"/>
</dbReference>
<feature type="compositionally biased region" description="Polar residues" evidence="1">
    <location>
        <begin position="122"/>
        <end position="135"/>
    </location>
</feature>
<evidence type="ECO:0000313" key="3">
    <source>
        <dbReference type="Proteomes" id="UP001174909"/>
    </source>
</evidence>
<protein>
    <submittedName>
        <fullName evidence="2">Nipped-B-like protein A</fullName>
    </submittedName>
</protein>
<dbReference type="PANTHER" id="PTHR21704:SF18">
    <property type="entry name" value="NIPPED-B-LIKE PROTEIN"/>
    <property type="match status" value="1"/>
</dbReference>
<proteinExistence type="predicted"/>
<dbReference type="PANTHER" id="PTHR21704">
    <property type="entry name" value="NIPPED-B-LIKE PROTEIN DELANGIN SCC2-RELATED"/>
    <property type="match status" value="1"/>
</dbReference>
<dbReference type="AlphaFoldDB" id="A0AA35RJW9"/>
<name>A0AA35RJW9_GEOBA</name>
<comment type="caution">
    <text evidence="2">The sequence shown here is derived from an EMBL/GenBank/DDBJ whole genome shotgun (WGS) entry which is preliminary data.</text>
</comment>
<evidence type="ECO:0000256" key="1">
    <source>
        <dbReference type="SAM" id="MobiDB-lite"/>
    </source>
</evidence>
<feature type="compositionally biased region" description="Polar residues" evidence="1">
    <location>
        <begin position="246"/>
        <end position="261"/>
    </location>
</feature>
<dbReference type="EMBL" id="CASHTH010001223">
    <property type="protein sequence ID" value="CAI8012870.1"/>
    <property type="molecule type" value="Genomic_DNA"/>
</dbReference>
<feature type="compositionally biased region" description="Basic residues" evidence="1">
    <location>
        <begin position="160"/>
        <end position="169"/>
    </location>
</feature>
<dbReference type="InterPro" id="IPR033031">
    <property type="entry name" value="Scc2/Nipped-B"/>
</dbReference>
<keyword evidence="3" id="KW-1185">Reference proteome</keyword>
<feature type="region of interest" description="Disordered" evidence="1">
    <location>
        <begin position="122"/>
        <end position="290"/>
    </location>
</feature>
<dbReference type="GO" id="GO:0061775">
    <property type="term" value="F:cohesin loader activity"/>
    <property type="evidence" value="ECO:0007669"/>
    <property type="project" value="InterPro"/>
</dbReference>
<feature type="compositionally biased region" description="Basic and acidic residues" evidence="1">
    <location>
        <begin position="148"/>
        <end position="159"/>
    </location>
</feature>
<dbReference type="GO" id="GO:0003682">
    <property type="term" value="F:chromatin binding"/>
    <property type="evidence" value="ECO:0007669"/>
    <property type="project" value="TreeGrafter"/>
</dbReference>
<reference evidence="2" key="1">
    <citation type="submission" date="2023-03" db="EMBL/GenBank/DDBJ databases">
        <authorList>
            <person name="Steffen K."/>
            <person name="Cardenas P."/>
        </authorList>
    </citation>
    <scope>NUCLEOTIDE SEQUENCE</scope>
</reference>
<dbReference type="GO" id="GO:1990414">
    <property type="term" value="P:replication-born double-strand break repair via sister chromatid exchange"/>
    <property type="evidence" value="ECO:0007669"/>
    <property type="project" value="TreeGrafter"/>
</dbReference>
<accession>A0AA35RJW9</accession>
<dbReference type="GO" id="GO:0140588">
    <property type="term" value="P:chromatin looping"/>
    <property type="evidence" value="ECO:0007669"/>
    <property type="project" value="InterPro"/>
</dbReference>
<dbReference type="Proteomes" id="UP001174909">
    <property type="component" value="Unassembled WGS sequence"/>
</dbReference>
<dbReference type="GO" id="GO:0034087">
    <property type="term" value="P:establishment of mitotic sister chromatid cohesion"/>
    <property type="evidence" value="ECO:0007669"/>
    <property type="project" value="TreeGrafter"/>
</dbReference>
<sequence>MQASTLRRDFFTSLVGTAPVADLLADLPMPTHMPTPLERCVRGELPLSPESRKLLSTAEPGLCNKITKALLSVDTSFLQPKSHVSSEPYVPTQQTPPLVYSVFSKGLAPQPTLRLNRLDSSKYSSPVKTEATSNVPLLAANVPNEPTVKQDDTLKDSKPPKKSSSSRRLSRTDSDDRARKKQPHRPPAPAGAMMVSIDRSRLKQRQRHKVTSESSARAVKKKVKKKKEDEAMVVRVERRKIVGSLGNKTASPPSRSNSFTMMTAPPPSQPIEPRRPVKKKKRRQSHHGDPARLAAIQHYSFMVDSLLDTEDQLSDDNLLSRNSVVHVAAETCKLKQLLLLHEISVDSLVRLIGIMDKHVLDSAELQMNTFPEEGEGDVRTWREAIRERVLRSLDAALAVLHINTAPNMPKNVHQEESLEQIISVTKFHLENNIYPEFDPVYRAGTKEGGALPRQKRRQGGGHSANRDVQAVYRKLTEVVENLALLLETQPLTDTTVLQISSLGTFPFFVENVSSLQLSSLRLVRAVFSRYEKHRDLILEDLFASLARLPTTKRNLRSFNCPMGPVSRW</sequence>